<dbReference type="SUPFAM" id="SSF53597">
    <property type="entry name" value="Dihydrofolate reductase-like"/>
    <property type="match status" value="1"/>
</dbReference>
<feature type="binding site" evidence="16">
    <location>
        <position position="205"/>
    </location>
    <ligand>
        <name>substrate</name>
    </ligand>
</feature>
<organism evidence="19 20">
    <name type="scientific">Mycolicibacterium duvalii</name>
    <dbReference type="NCBI Taxonomy" id="39688"/>
    <lineage>
        <taxon>Bacteria</taxon>
        <taxon>Bacillati</taxon>
        <taxon>Actinomycetota</taxon>
        <taxon>Actinomycetes</taxon>
        <taxon>Mycobacteriales</taxon>
        <taxon>Mycobacteriaceae</taxon>
        <taxon>Mycolicibacterium</taxon>
    </lineage>
</organism>
<protein>
    <recommendedName>
        <fullName evidence="14">Riboflavin biosynthesis protein RibD</fullName>
    </recommendedName>
    <domain>
        <recommendedName>
            <fullName evidence="14">Diaminohydroxyphosphoribosylaminopyrimidine deaminase</fullName>
            <shortName evidence="14">DRAP deaminase</shortName>
            <ecNumber evidence="14">3.5.4.26</ecNumber>
        </recommendedName>
        <alternativeName>
            <fullName evidence="14">Riboflavin-specific deaminase</fullName>
        </alternativeName>
    </domain>
    <domain>
        <recommendedName>
            <fullName evidence="14">5-amino-6-(5-phosphoribosylamino)uracil reductase</fullName>
            <ecNumber evidence="14">1.1.1.193</ecNumber>
        </recommendedName>
        <alternativeName>
            <fullName evidence="14">HTP reductase</fullName>
        </alternativeName>
    </domain>
</protein>
<evidence type="ECO:0000256" key="9">
    <source>
        <dbReference type="ARBA" id="ARBA00022857"/>
    </source>
</evidence>
<accession>A0A7I7JY80</accession>
<feature type="binding site" evidence="16">
    <location>
        <position position="201"/>
    </location>
    <ligand>
        <name>NADP(+)</name>
        <dbReference type="ChEBI" id="CHEBI:58349"/>
    </ligand>
</feature>
<evidence type="ECO:0000256" key="8">
    <source>
        <dbReference type="ARBA" id="ARBA00022833"/>
    </source>
</evidence>
<dbReference type="GO" id="GO:0008703">
    <property type="term" value="F:5-amino-6-(5-phosphoribosylamino)uracil reductase activity"/>
    <property type="evidence" value="ECO:0007669"/>
    <property type="project" value="UniProtKB-EC"/>
</dbReference>
<evidence type="ECO:0000256" key="15">
    <source>
        <dbReference type="PIRSR" id="PIRSR006769-1"/>
    </source>
</evidence>
<name>A0A7I7JY80_9MYCO</name>
<dbReference type="GO" id="GO:0008270">
    <property type="term" value="F:zinc ion binding"/>
    <property type="evidence" value="ECO:0007669"/>
    <property type="project" value="InterPro"/>
</dbReference>
<keyword evidence="6 14" id="KW-0686">Riboflavin biosynthesis</keyword>
<evidence type="ECO:0000256" key="1">
    <source>
        <dbReference type="ARBA" id="ARBA00002151"/>
    </source>
</evidence>
<feature type="binding site" evidence="16">
    <location>
        <position position="169"/>
    </location>
    <ligand>
        <name>NADP(+)</name>
        <dbReference type="ChEBI" id="CHEBI:58349"/>
    </ligand>
</feature>
<feature type="binding site" evidence="17">
    <location>
        <position position="76"/>
    </location>
    <ligand>
        <name>Zn(2+)</name>
        <dbReference type="ChEBI" id="CHEBI:29105"/>
        <note>catalytic</note>
    </ligand>
</feature>
<sequence>MNLDAAMAAAIEQSEKVKGRTYPNPPVGAVILDADGQIAGVGATAPTGGPHAEVVALRRAGERAVGGTAVVTLEPCNHVGRTPPCVDALLTAGVAAVAFAVTDPNPVAAGGATRLSEAGVHIVAGVGADAVAGGPLREWLHKQRTGLPHVTWKFAASVDGRSAAADGSSQWITSEPARADVHRRRAAADAIVVGTGTVFADDPTLTARLPDGSLADHQPLRVVVGQREISPDAKVLNEESRTMVIRTRDPHEVLKALSDRTDVLVEGGPTLAGAFLRAGVVDRILAYVAPILLGGPITVVDDVGVSNITAAQRWRFDGAESIGPDMLLSLIPL</sequence>
<comment type="function">
    <text evidence="1 14">Converts 2,5-diamino-6-(ribosylamino)-4(3h)-pyrimidinone 5'-phosphate into 5-amino-6-(ribosylamino)-2,4(1h,3h)-pyrimidinedione 5'-phosphate.</text>
</comment>
<dbReference type="Gene3D" id="3.40.430.10">
    <property type="entry name" value="Dihydrofolate Reductase, subunit A"/>
    <property type="match status" value="1"/>
</dbReference>
<feature type="binding site" evidence="16">
    <location>
        <position position="155"/>
    </location>
    <ligand>
        <name>NADP(+)</name>
        <dbReference type="ChEBI" id="CHEBI:58349"/>
    </ligand>
</feature>
<keyword evidence="11" id="KW-0511">Multifunctional enzyme</keyword>
<dbReference type="PROSITE" id="PS51747">
    <property type="entry name" value="CYT_DCMP_DEAMINASES_2"/>
    <property type="match status" value="1"/>
</dbReference>
<comment type="pathway">
    <text evidence="2 14">Cofactor biosynthesis; riboflavin biosynthesis; 5-amino-6-(D-ribitylamino)uracil from GTP: step 2/4.</text>
</comment>
<dbReference type="NCBIfam" id="TIGR00326">
    <property type="entry name" value="eubact_ribD"/>
    <property type="match status" value="1"/>
</dbReference>
<evidence type="ECO:0000256" key="4">
    <source>
        <dbReference type="ARBA" id="ARBA00005259"/>
    </source>
</evidence>
<dbReference type="KEGG" id="mdu:MDUV_16750"/>
<dbReference type="InterPro" id="IPR002125">
    <property type="entry name" value="CMP_dCMP_dom"/>
</dbReference>
<dbReference type="EC" id="3.5.4.26" evidence="14"/>
<dbReference type="RefSeq" id="WP_163722101.1">
    <property type="nucleotide sequence ID" value="NZ_AP022563.1"/>
</dbReference>
<evidence type="ECO:0000256" key="11">
    <source>
        <dbReference type="ARBA" id="ARBA00023268"/>
    </source>
</evidence>
<evidence type="ECO:0000256" key="7">
    <source>
        <dbReference type="ARBA" id="ARBA00022723"/>
    </source>
</evidence>
<dbReference type="InterPro" id="IPR016193">
    <property type="entry name" value="Cytidine_deaminase-like"/>
</dbReference>
<evidence type="ECO:0000256" key="16">
    <source>
        <dbReference type="PIRSR" id="PIRSR006769-2"/>
    </source>
</evidence>
<keyword evidence="8 14" id="KW-0862">Zinc</keyword>
<keyword evidence="7 14" id="KW-0479">Metal-binding</keyword>
<feature type="binding site" evidence="16">
    <location>
        <begin position="268"/>
        <end position="274"/>
    </location>
    <ligand>
        <name>NADP(+)</name>
        <dbReference type="ChEBI" id="CHEBI:58349"/>
    </ligand>
</feature>
<dbReference type="InterPro" id="IPR004794">
    <property type="entry name" value="Eubact_RibD"/>
</dbReference>
<feature type="binding site" evidence="16">
    <location>
        <position position="208"/>
    </location>
    <ligand>
        <name>substrate</name>
    </ligand>
</feature>
<dbReference type="Gene3D" id="3.40.140.10">
    <property type="entry name" value="Cytidine Deaminase, domain 2"/>
    <property type="match status" value="1"/>
</dbReference>
<keyword evidence="20" id="KW-1185">Reference proteome</keyword>
<comment type="similarity">
    <text evidence="5 14">In the C-terminal section; belongs to the HTP reductase family.</text>
</comment>
<dbReference type="InterPro" id="IPR016192">
    <property type="entry name" value="APOBEC/CMP_deaminase_Zn-bd"/>
</dbReference>
<dbReference type="InterPro" id="IPR002734">
    <property type="entry name" value="RibDG_C"/>
</dbReference>
<evidence type="ECO:0000256" key="6">
    <source>
        <dbReference type="ARBA" id="ARBA00022619"/>
    </source>
</evidence>
<comment type="catalytic activity">
    <reaction evidence="13 14">
        <text>2,5-diamino-6-hydroxy-4-(5-phosphoribosylamino)-pyrimidine + H2O + H(+) = 5-amino-6-(5-phospho-D-ribosylamino)uracil + NH4(+)</text>
        <dbReference type="Rhea" id="RHEA:21868"/>
        <dbReference type="ChEBI" id="CHEBI:15377"/>
        <dbReference type="ChEBI" id="CHEBI:15378"/>
        <dbReference type="ChEBI" id="CHEBI:28938"/>
        <dbReference type="ChEBI" id="CHEBI:58453"/>
        <dbReference type="ChEBI" id="CHEBI:58614"/>
        <dbReference type="EC" id="3.5.4.26"/>
    </reaction>
</comment>
<evidence type="ECO:0000256" key="2">
    <source>
        <dbReference type="ARBA" id="ARBA00004882"/>
    </source>
</evidence>
<comment type="pathway">
    <text evidence="3 14">Cofactor biosynthesis; riboflavin biosynthesis; 5-amino-6-(D-ribitylamino)uracil from GTP: step 3/4.</text>
</comment>
<feature type="binding site" evidence="16">
    <location>
        <position position="197"/>
    </location>
    <ligand>
        <name>NADP(+)</name>
        <dbReference type="ChEBI" id="CHEBI:58349"/>
    </ligand>
</feature>
<evidence type="ECO:0000256" key="10">
    <source>
        <dbReference type="ARBA" id="ARBA00023002"/>
    </source>
</evidence>
<evidence type="ECO:0000256" key="5">
    <source>
        <dbReference type="ARBA" id="ARBA00007417"/>
    </source>
</evidence>
<reference evidence="19 20" key="1">
    <citation type="journal article" date="2019" name="Emerg. Microbes Infect.">
        <title>Comprehensive subspecies identification of 175 nontuberculous mycobacteria species based on 7547 genomic profiles.</title>
        <authorList>
            <person name="Matsumoto Y."/>
            <person name="Kinjo T."/>
            <person name="Motooka D."/>
            <person name="Nabeya D."/>
            <person name="Jung N."/>
            <person name="Uechi K."/>
            <person name="Horii T."/>
            <person name="Iida T."/>
            <person name="Fujita J."/>
            <person name="Nakamura S."/>
        </authorList>
    </citation>
    <scope>NUCLEOTIDE SEQUENCE [LARGE SCALE GENOMIC DNA]</scope>
    <source>
        <strain evidence="19 20">JCM 6396</strain>
    </source>
</reference>
<dbReference type="PANTHER" id="PTHR38011:SF7">
    <property type="entry name" value="2,5-DIAMINO-6-RIBOSYLAMINO-4(3H)-PYRIMIDINONE 5'-PHOSPHATE REDUCTASE"/>
    <property type="match status" value="1"/>
</dbReference>
<keyword evidence="14" id="KW-0378">Hydrolase</keyword>
<feature type="binding site" evidence="16">
    <location>
        <position position="266"/>
    </location>
    <ligand>
        <name>substrate</name>
    </ligand>
</feature>
<dbReference type="PROSITE" id="PS00903">
    <property type="entry name" value="CYT_DCMP_DEAMINASES_1"/>
    <property type="match status" value="1"/>
</dbReference>
<dbReference type="EC" id="1.1.1.193" evidence="14"/>
<comment type="similarity">
    <text evidence="4 14">In the N-terminal section; belongs to the cytidine and deoxycytidylate deaminase family.</text>
</comment>
<dbReference type="Pfam" id="PF01872">
    <property type="entry name" value="RibD_C"/>
    <property type="match status" value="1"/>
</dbReference>
<dbReference type="GO" id="GO:0009231">
    <property type="term" value="P:riboflavin biosynthetic process"/>
    <property type="evidence" value="ECO:0007669"/>
    <property type="project" value="UniProtKB-UniPathway"/>
</dbReference>
<evidence type="ECO:0000313" key="19">
    <source>
        <dbReference type="EMBL" id="BBX16815.1"/>
    </source>
</evidence>
<evidence type="ECO:0000256" key="3">
    <source>
        <dbReference type="ARBA" id="ARBA00004910"/>
    </source>
</evidence>
<evidence type="ECO:0000256" key="17">
    <source>
        <dbReference type="PIRSR" id="PIRSR006769-3"/>
    </source>
</evidence>
<feature type="binding site" evidence="17">
    <location>
        <position position="85"/>
    </location>
    <ligand>
        <name>Zn(2+)</name>
        <dbReference type="ChEBI" id="CHEBI:29105"/>
        <note>catalytic</note>
    </ligand>
</feature>
<feature type="binding site" evidence="16">
    <location>
        <position position="185"/>
    </location>
    <ligand>
        <name>substrate</name>
    </ligand>
</feature>
<keyword evidence="9 14" id="KW-0521">NADP</keyword>
<feature type="binding site" evidence="16">
    <location>
        <position position="171"/>
    </location>
    <ligand>
        <name>NADP(+)</name>
        <dbReference type="ChEBI" id="CHEBI:58349"/>
    </ligand>
</feature>
<dbReference type="GO" id="GO:0008835">
    <property type="term" value="F:diaminohydroxyphosphoribosylaminopyrimidine deaminase activity"/>
    <property type="evidence" value="ECO:0007669"/>
    <property type="project" value="UniProtKB-EC"/>
</dbReference>
<keyword evidence="10 14" id="KW-0560">Oxidoreductase</keyword>
<evidence type="ECO:0000256" key="13">
    <source>
        <dbReference type="ARBA" id="ARBA00049886"/>
    </source>
</evidence>
<dbReference type="InterPro" id="IPR050765">
    <property type="entry name" value="Riboflavin_Biosynth_HTPR"/>
</dbReference>
<dbReference type="Proteomes" id="UP000467006">
    <property type="component" value="Chromosome"/>
</dbReference>
<gene>
    <name evidence="19" type="primary">ribD</name>
    <name evidence="19" type="ORF">MDUV_16750</name>
</gene>
<dbReference type="SUPFAM" id="SSF53927">
    <property type="entry name" value="Cytidine deaminase-like"/>
    <property type="match status" value="1"/>
</dbReference>
<dbReference type="Pfam" id="PF00383">
    <property type="entry name" value="dCMP_cyt_deam_1"/>
    <property type="match status" value="1"/>
</dbReference>
<feature type="domain" description="CMP/dCMP-type deaminase" evidence="18">
    <location>
        <begin position="1"/>
        <end position="115"/>
    </location>
</feature>
<dbReference type="AlphaFoldDB" id="A0A7I7JY80"/>
<dbReference type="EMBL" id="AP022563">
    <property type="protein sequence ID" value="BBX16815.1"/>
    <property type="molecule type" value="Genomic_DNA"/>
</dbReference>
<feature type="active site" description="Proton donor" evidence="15">
    <location>
        <position position="53"/>
    </location>
</feature>
<comment type="cofactor">
    <cofactor evidence="14 17">
        <name>Zn(2+)</name>
        <dbReference type="ChEBI" id="CHEBI:29105"/>
    </cofactor>
    <text evidence="14 17">Binds 1 zinc ion.</text>
</comment>
<evidence type="ECO:0000313" key="20">
    <source>
        <dbReference type="Proteomes" id="UP000467006"/>
    </source>
</evidence>
<evidence type="ECO:0000256" key="14">
    <source>
        <dbReference type="PIRNR" id="PIRNR006769"/>
    </source>
</evidence>
<dbReference type="PIRSF" id="PIRSF006769">
    <property type="entry name" value="RibD"/>
    <property type="match status" value="1"/>
</dbReference>
<feature type="binding site" evidence="17">
    <location>
        <position position="51"/>
    </location>
    <ligand>
        <name>Zn(2+)</name>
        <dbReference type="ChEBI" id="CHEBI:29105"/>
        <note>catalytic</note>
    </ligand>
</feature>
<dbReference type="InterPro" id="IPR024072">
    <property type="entry name" value="DHFR-like_dom_sf"/>
</dbReference>
<dbReference type="UniPathway" id="UPA00275">
    <property type="reaction ID" value="UER00401"/>
</dbReference>
<proteinExistence type="inferred from homology"/>
<comment type="catalytic activity">
    <reaction evidence="12 14">
        <text>5-amino-6-(5-phospho-D-ribitylamino)uracil + NADP(+) = 5-amino-6-(5-phospho-D-ribosylamino)uracil + NADPH + H(+)</text>
        <dbReference type="Rhea" id="RHEA:17845"/>
        <dbReference type="ChEBI" id="CHEBI:15378"/>
        <dbReference type="ChEBI" id="CHEBI:57783"/>
        <dbReference type="ChEBI" id="CHEBI:58349"/>
        <dbReference type="ChEBI" id="CHEBI:58421"/>
        <dbReference type="ChEBI" id="CHEBI:58453"/>
        <dbReference type="EC" id="1.1.1.193"/>
    </reaction>
</comment>
<dbReference type="PANTHER" id="PTHR38011">
    <property type="entry name" value="DIHYDROFOLATE REDUCTASE FAMILY PROTEIN (AFU_ORTHOLOGUE AFUA_8G06820)"/>
    <property type="match status" value="1"/>
</dbReference>
<dbReference type="CDD" id="cd01284">
    <property type="entry name" value="Riboflavin_deaminase-reductase"/>
    <property type="match status" value="1"/>
</dbReference>
<evidence type="ECO:0000259" key="18">
    <source>
        <dbReference type="PROSITE" id="PS51747"/>
    </source>
</evidence>
<evidence type="ECO:0000256" key="12">
    <source>
        <dbReference type="ARBA" id="ARBA00049861"/>
    </source>
</evidence>